<dbReference type="AlphaFoldDB" id="A0A8J4UMZ6"/>
<protein>
    <submittedName>
        <fullName evidence="3">Carbonic anhydrase 4-like</fullName>
    </submittedName>
</protein>
<organism evidence="3 4">
    <name type="scientific">Clarias magur</name>
    <name type="common">Asian catfish</name>
    <name type="synonym">Macropteronotus magur</name>
    <dbReference type="NCBI Taxonomy" id="1594786"/>
    <lineage>
        <taxon>Eukaryota</taxon>
        <taxon>Metazoa</taxon>
        <taxon>Chordata</taxon>
        <taxon>Craniata</taxon>
        <taxon>Vertebrata</taxon>
        <taxon>Euteleostomi</taxon>
        <taxon>Actinopterygii</taxon>
        <taxon>Neopterygii</taxon>
        <taxon>Teleostei</taxon>
        <taxon>Ostariophysi</taxon>
        <taxon>Siluriformes</taxon>
        <taxon>Clariidae</taxon>
        <taxon>Clarias</taxon>
    </lineage>
</organism>
<reference evidence="3" key="1">
    <citation type="submission" date="2020-07" db="EMBL/GenBank/DDBJ databases">
        <title>Clarias magur genome sequencing, assembly and annotation.</title>
        <authorList>
            <person name="Kushwaha B."/>
            <person name="Kumar R."/>
            <person name="Das P."/>
            <person name="Joshi C.G."/>
            <person name="Kumar D."/>
            <person name="Nagpure N.S."/>
            <person name="Pandey M."/>
            <person name="Agarwal S."/>
            <person name="Srivastava S."/>
            <person name="Singh M."/>
            <person name="Sahoo L."/>
            <person name="Jayasankar P."/>
            <person name="Meher P.K."/>
            <person name="Koringa P.G."/>
            <person name="Iquebal M.A."/>
            <person name="Das S.P."/>
            <person name="Bit A."/>
            <person name="Patnaik S."/>
            <person name="Patel N."/>
            <person name="Shah T.M."/>
            <person name="Hinsu A."/>
            <person name="Jena J.K."/>
        </authorList>
    </citation>
    <scope>NUCLEOTIDE SEQUENCE</scope>
    <source>
        <strain evidence="3">CIFAMagur01</strain>
        <tissue evidence="3">Testis</tissue>
    </source>
</reference>
<dbReference type="Pfam" id="PF00194">
    <property type="entry name" value="Carb_anhydrase"/>
    <property type="match status" value="2"/>
</dbReference>
<feature type="non-terminal residue" evidence="3">
    <location>
        <position position="120"/>
    </location>
</feature>
<evidence type="ECO:0000259" key="2">
    <source>
        <dbReference type="PROSITE" id="PS51144"/>
    </source>
</evidence>
<dbReference type="PANTHER" id="PTHR18952:SF200">
    <property type="entry name" value="CARBONIC ANHYDRASE"/>
    <property type="match status" value="1"/>
</dbReference>
<dbReference type="PANTHER" id="PTHR18952">
    <property type="entry name" value="CARBONIC ANHYDRASE"/>
    <property type="match status" value="1"/>
</dbReference>
<evidence type="ECO:0000313" key="4">
    <source>
        <dbReference type="Proteomes" id="UP000727407"/>
    </source>
</evidence>
<sequence length="120" mass="13406">FCYNLPECNASTWAHLAPHECNGTRQSPINIVTADVKSDENLTAFHFTGFNDSSTFLNILNTGKSGDTLDIKNQLTVDSLLQGVDRTKYYRYLGSLTTPTCNEVVVWTIFKDPIKVSKDL</sequence>
<feature type="domain" description="Alpha-carbonic anhydrase" evidence="2">
    <location>
        <begin position="1"/>
        <end position="120"/>
    </location>
</feature>
<keyword evidence="4" id="KW-1185">Reference proteome</keyword>
<dbReference type="EMBL" id="QNUK01000164">
    <property type="protein sequence ID" value="KAF5899497.1"/>
    <property type="molecule type" value="Genomic_DNA"/>
</dbReference>
<dbReference type="Gene3D" id="3.10.200.10">
    <property type="entry name" value="Alpha carbonic anhydrase"/>
    <property type="match status" value="2"/>
</dbReference>
<dbReference type="OrthoDB" id="429145at2759"/>
<gene>
    <name evidence="3" type="ORF">DAT39_010781</name>
</gene>
<dbReference type="PROSITE" id="PS51144">
    <property type="entry name" value="ALPHA_CA_2"/>
    <property type="match status" value="1"/>
</dbReference>
<dbReference type="GO" id="GO:0008270">
    <property type="term" value="F:zinc ion binding"/>
    <property type="evidence" value="ECO:0007669"/>
    <property type="project" value="InterPro"/>
</dbReference>
<dbReference type="SUPFAM" id="SSF51069">
    <property type="entry name" value="Carbonic anhydrase"/>
    <property type="match status" value="1"/>
</dbReference>
<evidence type="ECO:0000256" key="1">
    <source>
        <dbReference type="ARBA" id="ARBA00010718"/>
    </source>
</evidence>
<dbReference type="GO" id="GO:0004089">
    <property type="term" value="F:carbonate dehydratase activity"/>
    <property type="evidence" value="ECO:0007669"/>
    <property type="project" value="InterPro"/>
</dbReference>
<accession>A0A8J4UMZ6</accession>
<dbReference type="InterPro" id="IPR023561">
    <property type="entry name" value="Carbonic_anhydrase_a-class"/>
</dbReference>
<dbReference type="Proteomes" id="UP000727407">
    <property type="component" value="Unassembled WGS sequence"/>
</dbReference>
<evidence type="ECO:0000313" key="3">
    <source>
        <dbReference type="EMBL" id="KAF5899497.1"/>
    </source>
</evidence>
<proteinExistence type="inferred from homology"/>
<dbReference type="InterPro" id="IPR001148">
    <property type="entry name" value="CA_dom"/>
</dbReference>
<comment type="caution">
    <text evidence="3">The sequence shown here is derived from an EMBL/GenBank/DDBJ whole genome shotgun (WGS) entry which is preliminary data.</text>
</comment>
<comment type="similarity">
    <text evidence="1">Belongs to the alpha-carbonic anhydrase family.</text>
</comment>
<dbReference type="GO" id="GO:0005886">
    <property type="term" value="C:plasma membrane"/>
    <property type="evidence" value="ECO:0007669"/>
    <property type="project" value="TreeGrafter"/>
</dbReference>
<name>A0A8J4UMZ6_CLAMG</name>
<feature type="non-terminal residue" evidence="3">
    <location>
        <position position="1"/>
    </location>
</feature>
<dbReference type="SMART" id="SM01057">
    <property type="entry name" value="Carb_anhydrase"/>
    <property type="match status" value="1"/>
</dbReference>
<dbReference type="InterPro" id="IPR036398">
    <property type="entry name" value="CA_dom_sf"/>
</dbReference>